<sequence length="225" mass="26310">MSYSESEVLKHLPEVSSFPRFSGAGEYDCMEPIDYIEELSIDVPSIPDYWITSRLNKAFEGHASIWYAKMKEINYRRNWPCWKSQIIQKYSLGTWIWQKTIQTRRKGGRSGKKEKFLSQLWFNRRLCKQLSKGKEKSLYLEKVPAEEFPTEDSASDSMGDAIREHYDDDQDLREELLVEYTEETQLEIQDIQFEAGMPPDTANKNLCKYTQDAQTFLVTPTKGMA</sequence>
<comment type="caution">
    <text evidence="1">The sequence shown here is derived from an EMBL/GenBank/DDBJ whole genome shotgun (WGS) entry which is preliminary data.</text>
</comment>
<organism evidence="1 2">
    <name type="scientific">Austropuccinia psidii MF-1</name>
    <dbReference type="NCBI Taxonomy" id="1389203"/>
    <lineage>
        <taxon>Eukaryota</taxon>
        <taxon>Fungi</taxon>
        <taxon>Dikarya</taxon>
        <taxon>Basidiomycota</taxon>
        <taxon>Pucciniomycotina</taxon>
        <taxon>Pucciniomycetes</taxon>
        <taxon>Pucciniales</taxon>
        <taxon>Sphaerophragmiaceae</taxon>
        <taxon>Austropuccinia</taxon>
    </lineage>
</organism>
<accession>A0A9Q3D729</accession>
<evidence type="ECO:0000313" key="2">
    <source>
        <dbReference type="Proteomes" id="UP000765509"/>
    </source>
</evidence>
<gene>
    <name evidence="1" type="ORF">O181_036770</name>
</gene>
<dbReference type="AlphaFoldDB" id="A0A9Q3D729"/>
<evidence type="ECO:0000313" key="1">
    <source>
        <dbReference type="EMBL" id="MBW0497055.1"/>
    </source>
</evidence>
<dbReference type="EMBL" id="AVOT02013975">
    <property type="protein sequence ID" value="MBW0497055.1"/>
    <property type="molecule type" value="Genomic_DNA"/>
</dbReference>
<protein>
    <submittedName>
        <fullName evidence="1">Uncharacterized protein</fullName>
    </submittedName>
</protein>
<keyword evidence="2" id="KW-1185">Reference proteome</keyword>
<name>A0A9Q3D729_9BASI</name>
<dbReference type="Proteomes" id="UP000765509">
    <property type="component" value="Unassembled WGS sequence"/>
</dbReference>
<reference evidence="1" key="1">
    <citation type="submission" date="2021-03" db="EMBL/GenBank/DDBJ databases">
        <title>Draft genome sequence of rust myrtle Austropuccinia psidii MF-1, a brazilian biotype.</title>
        <authorList>
            <person name="Quecine M.C."/>
            <person name="Pachon D.M.R."/>
            <person name="Bonatelli M.L."/>
            <person name="Correr F.H."/>
            <person name="Franceschini L.M."/>
            <person name="Leite T.F."/>
            <person name="Margarido G.R.A."/>
            <person name="Almeida C.A."/>
            <person name="Ferrarezi J.A."/>
            <person name="Labate C.A."/>
        </authorList>
    </citation>
    <scope>NUCLEOTIDE SEQUENCE</scope>
    <source>
        <strain evidence="1">MF-1</strain>
    </source>
</reference>
<proteinExistence type="predicted"/>